<gene>
    <name evidence="1" type="ORF">CON36_32890</name>
</gene>
<dbReference type="EMBL" id="NVMX01000153">
    <property type="protein sequence ID" value="PDZ94605.1"/>
    <property type="molecule type" value="Genomic_DNA"/>
</dbReference>
<accession>A0A9X6ST01</accession>
<protein>
    <submittedName>
        <fullName evidence="1">Uncharacterized protein</fullName>
    </submittedName>
</protein>
<sequence>MVERDFYLKIREGLRGKRKRLIKVEEVAIKYIPYMNNRNIPVEYVMKEVIGFAMESTANSVYFIAKEIEGTTLNKVLEVLRKMNANREEVQLIMAKKQIKMMVKSLLGKTNIEDLRKAVEAAGFSDSDTIIKEVQKEMGGEVNL</sequence>
<evidence type="ECO:0000313" key="1">
    <source>
        <dbReference type="EMBL" id="PDZ94605.1"/>
    </source>
</evidence>
<organism evidence="1 2">
    <name type="scientific">Bacillus cereus</name>
    <dbReference type="NCBI Taxonomy" id="1396"/>
    <lineage>
        <taxon>Bacteria</taxon>
        <taxon>Bacillati</taxon>
        <taxon>Bacillota</taxon>
        <taxon>Bacilli</taxon>
        <taxon>Bacillales</taxon>
        <taxon>Bacillaceae</taxon>
        <taxon>Bacillus</taxon>
        <taxon>Bacillus cereus group</taxon>
    </lineage>
</organism>
<dbReference type="Proteomes" id="UP000219922">
    <property type="component" value="Unassembled WGS sequence"/>
</dbReference>
<reference evidence="1 2" key="1">
    <citation type="submission" date="2017-09" db="EMBL/GenBank/DDBJ databases">
        <title>Large-scale bioinformatics analysis of Bacillus genomes uncovers conserved roles of natural products in bacterial physiology.</title>
        <authorList>
            <consortium name="Agbiome Team Llc"/>
            <person name="Bleich R.M."/>
            <person name="Grubbs K.J."/>
            <person name="Santa Maria K.C."/>
            <person name="Allen S.E."/>
            <person name="Farag S."/>
            <person name="Shank E.A."/>
            <person name="Bowers A."/>
        </authorList>
    </citation>
    <scope>NUCLEOTIDE SEQUENCE [LARGE SCALE GENOMIC DNA]</scope>
    <source>
        <strain evidence="1 2">AFS092789</strain>
    </source>
</reference>
<name>A0A9X6ST01_BACCE</name>
<proteinExistence type="predicted"/>
<comment type="caution">
    <text evidence="1">The sequence shown here is derived from an EMBL/GenBank/DDBJ whole genome shotgun (WGS) entry which is preliminary data.</text>
</comment>
<evidence type="ECO:0000313" key="2">
    <source>
        <dbReference type="Proteomes" id="UP000219922"/>
    </source>
</evidence>
<dbReference type="AlphaFoldDB" id="A0A9X6ST01"/>